<dbReference type="PANTHER" id="PTHR33567:SF3">
    <property type="entry name" value="CHROMATE ION TRANSPORTER (EUROFUNG)"/>
    <property type="match status" value="1"/>
</dbReference>
<keyword evidence="5 7" id="KW-1133">Transmembrane helix</keyword>
<accession>A0A6B2K4M0</accession>
<dbReference type="PIRSF" id="PIRSF004810">
    <property type="entry name" value="ChrA"/>
    <property type="match status" value="1"/>
</dbReference>
<feature type="transmembrane region" description="Helical" evidence="7">
    <location>
        <begin position="284"/>
        <end position="308"/>
    </location>
</feature>
<protein>
    <submittedName>
        <fullName evidence="8">Chromate efflux transporter</fullName>
    </submittedName>
</protein>
<reference evidence="8 9" key="1">
    <citation type="submission" date="2020-02" db="EMBL/GenBank/DDBJ databases">
        <title>Pseudoroseicyclus tamarix, sp. nov., isolated from offshore sediment of a Tamarix chinensis forest.</title>
        <authorList>
            <person name="Gai Y."/>
        </authorList>
    </citation>
    <scope>NUCLEOTIDE SEQUENCE [LARGE SCALE GENOMIC DNA]</scope>
    <source>
        <strain evidence="8 9">CLL3-39</strain>
    </source>
</reference>
<comment type="caution">
    <text evidence="8">The sequence shown here is derived from an EMBL/GenBank/DDBJ whole genome shotgun (WGS) entry which is preliminary data.</text>
</comment>
<proteinExistence type="inferred from homology"/>
<evidence type="ECO:0000313" key="8">
    <source>
        <dbReference type="EMBL" id="NDV01646.1"/>
    </source>
</evidence>
<keyword evidence="6 7" id="KW-0472">Membrane</keyword>
<keyword evidence="4 7" id="KW-0812">Transmembrane</keyword>
<dbReference type="Proteomes" id="UP000474757">
    <property type="component" value="Unassembled WGS sequence"/>
</dbReference>
<evidence type="ECO:0000313" key="9">
    <source>
        <dbReference type="Proteomes" id="UP000474757"/>
    </source>
</evidence>
<evidence type="ECO:0000256" key="2">
    <source>
        <dbReference type="ARBA" id="ARBA00005262"/>
    </source>
</evidence>
<dbReference type="EMBL" id="JAAGAB010000003">
    <property type="protein sequence ID" value="NDV01646.1"/>
    <property type="molecule type" value="Genomic_DNA"/>
</dbReference>
<sequence>MTLRALTLVFLRIGCLSFGGPAAQIALMQRELVERRPWLTEAEFLRALSFCMLLPGPEAMQLATYAGWRLRGTLGGLVAGSLFVLPGAAVIAALALAYAAHGDLPAVRAAFTGIQAAVIAIVVLAILRLGSKALKTWPHRAIALLAFLALYAAHLPFPLVILAAGAFGFLTTPAGPAAPRQSAATPWALCAALLALWAAPLIAAWGTGADLLLALGLFFSKLALVTFGGAYAVLAWMTDEVVRQQGWLTAAQMLDALGLAETTPGPLILVTEFVGILAGQAEGIGLLAGGMVLWVTFVPCFLWIFAFAPHIEALTHAPRLSAALAAISAAVVGVIANLSLWFALQVLFGGTVSPALGPLSPLLPVPGTLQPGPLVLAIAAGLALRAGLALPLVLALSALGGLGLAALTGA</sequence>
<dbReference type="AlphaFoldDB" id="A0A6B2K4M0"/>
<comment type="subcellular location">
    <subcellularLocation>
        <location evidence="1">Cell membrane</location>
        <topology evidence="1">Multi-pass membrane protein</topology>
    </subcellularLocation>
</comment>
<name>A0A6B2K4M0_9RHOB</name>
<dbReference type="InterPro" id="IPR014047">
    <property type="entry name" value="Chr_Tranpt_l_chain"/>
</dbReference>
<dbReference type="InterPro" id="IPR003370">
    <property type="entry name" value="Chromate_transpt"/>
</dbReference>
<feature type="transmembrane region" description="Helical" evidence="7">
    <location>
        <begin position="320"/>
        <end position="344"/>
    </location>
</feature>
<feature type="transmembrane region" description="Helical" evidence="7">
    <location>
        <begin position="141"/>
        <end position="164"/>
    </location>
</feature>
<feature type="transmembrane region" description="Helical" evidence="7">
    <location>
        <begin position="374"/>
        <end position="407"/>
    </location>
</feature>
<evidence type="ECO:0000256" key="4">
    <source>
        <dbReference type="ARBA" id="ARBA00022692"/>
    </source>
</evidence>
<evidence type="ECO:0000256" key="5">
    <source>
        <dbReference type="ARBA" id="ARBA00022989"/>
    </source>
</evidence>
<comment type="similarity">
    <text evidence="2">Belongs to the chromate ion transporter (CHR) (TC 2.A.51) family.</text>
</comment>
<evidence type="ECO:0000256" key="6">
    <source>
        <dbReference type="ARBA" id="ARBA00023136"/>
    </source>
</evidence>
<keyword evidence="3" id="KW-1003">Cell membrane</keyword>
<feature type="transmembrane region" description="Helical" evidence="7">
    <location>
        <begin position="77"/>
        <end position="100"/>
    </location>
</feature>
<evidence type="ECO:0000256" key="1">
    <source>
        <dbReference type="ARBA" id="ARBA00004651"/>
    </source>
</evidence>
<feature type="transmembrane region" description="Helical" evidence="7">
    <location>
        <begin position="184"/>
        <end position="205"/>
    </location>
</feature>
<dbReference type="GO" id="GO:0005886">
    <property type="term" value="C:plasma membrane"/>
    <property type="evidence" value="ECO:0007669"/>
    <property type="project" value="UniProtKB-SubCell"/>
</dbReference>
<feature type="transmembrane region" description="Helical" evidence="7">
    <location>
        <begin position="212"/>
        <end position="237"/>
    </location>
</feature>
<keyword evidence="9" id="KW-1185">Reference proteome</keyword>
<dbReference type="NCBIfam" id="TIGR00937">
    <property type="entry name" value="2A51"/>
    <property type="match status" value="1"/>
</dbReference>
<dbReference type="GO" id="GO:0015109">
    <property type="term" value="F:chromate transmembrane transporter activity"/>
    <property type="evidence" value="ECO:0007669"/>
    <property type="project" value="InterPro"/>
</dbReference>
<evidence type="ECO:0000256" key="7">
    <source>
        <dbReference type="SAM" id="Phobius"/>
    </source>
</evidence>
<feature type="transmembrane region" description="Helical" evidence="7">
    <location>
        <begin position="106"/>
        <end position="129"/>
    </location>
</feature>
<dbReference type="Pfam" id="PF02417">
    <property type="entry name" value="Chromate_transp"/>
    <property type="match status" value="2"/>
</dbReference>
<dbReference type="RefSeq" id="WP_163893902.1">
    <property type="nucleotide sequence ID" value="NZ_JAAFYS010000003.1"/>
</dbReference>
<evidence type="ECO:0000256" key="3">
    <source>
        <dbReference type="ARBA" id="ARBA00022475"/>
    </source>
</evidence>
<gene>
    <name evidence="8" type="primary">chrA</name>
    <name evidence="8" type="ORF">GZA08_11795</name>
</gene>
<organism evidence="8 9">
    <name type="scientific">Pseudoroseicyclus tamaricis</name>
    <dbReference type="NCBI Taxonomy" id="2705421"/>
    <lineage>
        <taxon>Bacteria</taxon>
        <taxon>Pseudomonadati</taxon>
        <taxon>Pseudomonadota</taxon>
        <taxon>Alphaproteobacteria</taxon>
        <taxon>Rhodobacterales</taxon>
        <taxon>Paracoccaceae</taxon>
        <taxon>Pseudoroseicyclus</taxon>
    </lineage>
</organism>
<dbReference type="PANTHER" id="PTHR33567">
    <property type="entry name" value="CHROMATE ION TRANSPORTER (EUROFUNG)"/>
    <property type="match status" value="1"/>
</dbReference>